<evidence type="ECO:0000313" key="2">
    <source>
        <dbReference type="Proteomes" id="UP001327560"/>
    </source>
</evidence>
<protein>
    <submittedName>
        <fullName evidence="1">Protein transport protein SEC23</fullName>
    </submittedName>
</protein>
<dbReference type="Gene3D" id="1.20.120.730">
    <property type="entry name" value="Sec23/Sec24 helical domain"/>
    <property type="match status" value="1"/>
</dbReference>
<proteinExistence type="predicted"/>
<accession>A0AAQ3QCM5</accession>
<organism evidence="1 2">
    <name type="scientific">Canna indica</name>
    <name type="common">Indian-shot</name>
    <dbReference type="NCBI Taxonomy" id="4628"/>
    <lineage>
        <taxon>Eukaryota</taxon>
        <taxon>Viridiplantae</taxon>
        <taxon>Streptophyta</taxon>
        <taxon>Embryophyta</taxon>
        <taxon>Tracheophyta</taxon>
        <taxon>Spermatophyta</taxon>
        <taxon>Magnoliopsida</taxon>
        <taxon>Liliopsida</taxon>
        <taxon>Zingiberales</taxon>
        <taxon>Cannaceae</taxon>
        <taxon>Canna</taxon>
    </lineage>
</organism>
<evidence type="ECO:0000313" key="1">
    <source>
        <dbReference type="EMBL" id="WOL04651.1"/>
    </source>
</evidence>
<name>A0AAQ3QCM5_9LILI</name>
<keyword evidence="2" id="KW-1185">Reference proteome</keyword>
<gene>
    <name evidence="1" type="ORF">Cni_G13373</name>
</gene>
<reference evidence="1 2" key="1">
    <citation type="submission" date="2023-10" db="EMBL/GenBank/DDBJ databases">
        <title>Chromosome-scale genome assembly provides insights into flower coloration mechanisms of Canna indica.</title>
        <authorList>
            <person name="Li C."/>
        </authorList>
    </citation>
    <scope>NUCLEOTIDE SEQUENCE [LARGE SCALE GENOMIC DNA]</scope>
    <source>
        <tissue evidence="1">Flower</tissue>
    </source>
</reference>
<dbReference type="AlphaFoldDB" id="A0AAQ3QCM5"/>
<dbReference type="EMBL" id="CP136893">
    <property type="protein sequence ID" value="WOL04651.1"/>
    <property type="molecule type" value="Genomic_DNA"/>
</dbReference>
<dbReference type="Proteomes" id="UP001327560">
    <property type="component" value="Chromosome 4"/>
</dbReference>
<sequence>MGSPRSSYSVKRRLRVRTLQLSTARNINDLYDSVHPDVVLSILVHKSAEGLWRAIEGESGEKAVRIWPCMRKSRIQEEFRPCVIASSRHLVFGLLRLRAASQGSLGVQAAASGEHLWRRQSVESKEGEKKAIGYAICNYARCKGRESERKKRGERGIRMGDGIRL</sequence>